<evidence type="ECO:0000313" key="2">
    <source>
        <dbReference type="EMBL" id="MEQ1408115.1"/>
    </source>
</evidence>
<protein>
    <submittedName>
        <fullName evidence="2">DUF2259 domain-containing protein</fullName>
    </submittedName>
</protein>
<gene>
    <name evidence="2" type="ORF">ABK249_24610</name>
</gene>
<dbReference type="InterPro" id="IPR018725">
    <property type="entry name" value="DUF2259_secreted"/>
</dbReference>
<evidence type="ECO:0000313" key="3">
    <source>
        <dbReference type="Proteomes" id="UP001496627"/>
    </source>
</evidence>
<feature type="signal peptide" evidence="1">
    <location>
        <begin position="1"/>
        <end position="23"/>
    </location>
</feature>
<accession>A0ABV0M8B1</accession>
<dbReference type="RefSeq" id="WP_037146756.1">
    <property type="nucleotide sequence ID" value="NZ_JBEAAL010000023.1"/>
</dbReference>
<evidence type="ECO:0000256" key="1">
    <source>
        <dbReference type="SAM" id="SignalP"/>
    </source>
</evidence>
<sequence>MTLRLRSSVPACAAMFFAGSTSAADIASIHPIGFSTDGQIFAYEEYGIQDGSGFPYANIHVLDLTKDTYLPGTPFRVRLEEDDATIAKARWKVQNDAEVVIEAHELANHPGELVAFNPITEVDNDPHRLRYRSVAVVPSVGEPNTLVLEEIPQPHDPRCEGLVERNVSLRLHFSERDGKPVDDMVHEDQRIPSSRGCVSGYRLGGIVTGVVPGGARIEVALIMVFSAGFEGQDGRWIAIPIKTASPDLR</sequence>
<reference evidence="2 3" key="1">
    <citation type="submission" date="2024-05" db="EMBL/GenBank/DDBJ databases">
        <title>Neorhizobium sp. Rsf11, a plant growth promoting and heavy metal resistant PAH-degrader.</title>
        <authorList>
            <person name="Golubev S.N."/>
            <person name="Muratova A.Y."/>
            <person name="Markelova M.I."/>
        </authorList>
    </citation>
    <scope>NUCLEOTIDE SEQUENCE [LARGE SCALE GENOMIC DNA]</scope>
    <source>
        <strain evidence="2 3">Rsf11</strain>
    </source>
</reference>
<proteinExistence type="predicted"/>
<dbReference type="Pfam" id="PF10016">
    <property type="entry name" value="DUF2259"/>
    <property type="match status" value="1"/>
</dbReference>
<comment type="caution">
    <text evidence="2">The sequence shown here is derived from an EMBL/GenBank/DDBJ whole genome shotgun (WGS) entry which is preliminary data.</text>
</comment>
<feature type="chain" id="PRO_5045334728" evidence="1">
    <location>
        <begin position="24"/>
        <end position="249"/>
    </location>
</feature>
<dbReference type="Proteomes" id="UP001496627">
    <property type="component" value="Unassembled WGS sequence"/>
</dbReference>
<organism evidence="2 3">
    <name type="scientific">Neorhizobium phenanthreniclasticum</name>
    <dbReference type="NCBI Taxonomy" id="3157917"/>
    <lineage>
        <taxon>Bacteria</taxon>
        <taxon>Pseudomonadati</taxon>
        <taxon>Pseudomonadota</taxon>
        <taxon>Alphaproteobacteria</taxon>
        <taxon>Hyphomicrobiales</taxon>
        <taxon>Rhizobiaceae</taxon>
        <taxon>Rhizobium/Agrobacterium group</taxon>
        <taxon>Neorhizobium</taxon>
    </lineage>
</organism>
<keyword evidence="1" id="KW-0732">Signal</keyword>
<name>A0ABV0M8B1_9HYPH</name>
<dbReference type="EMBL" id="JBEAAL010000023">
    <property type="protein sequence ID" value="MEQ1408115.1"/>
    <property type="molecule type" value="Genomic_DNA"/>
</dbReference>
<keyword evidence="3" id="KW-1185">Reference proteome</keyword>